<accession>Q75AN5</accession>
<feature type="domain" description="Complex 1 LYR protein" evidence="2">
    <location>
        <begin position="30"/>
        <end position="83"/>
    </location>
</feature>
<keyword evidence="4" id="KW-1185">Reference proteome</keyword>
<protein>
    <submittedName>
        <fullName evidence="3">ADL113Cp</fullName>
    </submittedName>
</protein>
<dbReference type="PANTHER" id="PTHR13166">
    <property type="entry name" value="PROTEIN C6ORF149"/>
    <property type="match status" value="1"/>
</dbReference>
<proteinExistence type="inferred from homology"/>
<dbReference type="eggNOG" id="KOG3801">
    <property type="taxonomic scope" value="Eukaryota"/>
</dbReference>
<dbReference type="EMBL" id="AE016817">
    <property type="protein sequence ID" value="AAS51807.1"/>
    <property type="molecule type" value="Genomic_DNA"/>
</dbReference>
<organism evidence="3 4">
    <name type="scientific">Eremothecium gossypii (strain ATCC 10895 / CBS 109.51 / FGSC 9923 / NRRL Y-1056)</name>
    <name type="common">Yeast</name>
    <name type="synonym">Ashbya gossypii</name>
    <dbReference type="NCBI Taxonomy" id="284811"/>
    <lineage>
        <taxon>Eukaryota</taxon>
        <taxon>Fungi</taxon>
        <taxon>Dikarya</taxon>
        <taxon>Ascomycota</taxon>
        <taxon>Saccharomycotina</taxon>
        <taxon>Saccharomycetes</taxon>
        <taxon>Saccharomycetales</taxon>
        <taxon>Saccharomycetaceae</taxon>
        <taxon>Eremothecium</taxon>
    </lineage>
</organism>
<dbReference type="KEGG" id="ago:AGOS_ADL113C"/>
<dbReference type="FunCoup" id="Q75AN5">
    <property type="interactions" value="481"/>
</dbReference>
<dbReference type="HOGENOM" id="CLU_120076_2_1_1"/>
<dbReference type="OMA" id="YTTDKLV"/>
<evidence type="ECO:0000313" key="4">
    <source>
        <dbReference type="Proteomes" id="UP000000591"/>
    </source>
</evidence>
<reference evidence="3 4" key="1">
    <citation type="journal article" date="2004" name="Science">
        <title>The Ashbya gossypii genome as a tool for mapping the ancient Saccharomyces cerevisiae genome.</title>
        <authorList>
            <person name="Dietrich F.S."/>
            <person name="Voegeli S."/>
            <person name="Brachat S."/>
            <person name="Lerch A."/>
            <person name="Gates K."/>
            <person name="Steiner S."/>
            <person name="Mohr C."/>
            <person name="Pohlmann R."/>
            <person name="Luedi P."/>
            <person name="Choi S."/>
            <person name="Wing R.A."/>
            <person name="Flavier A."/>
            <person name="Gaffney T.D."/>
            <person name="Philippsen P."/>
        </authorList>
    </citation>
    <scope>NUCLEOTIDE SEQUENCE [LARGE SCALE GENOMIC DNA]</scope>
    <source>
        <strain evidence="4">ATCC 10895 / CBS 109.51 / FGSC 9923 / NRRL Y-1056</strain>
    </source>
</reference>
<dbReference type="OrthoDB" id="275715at2759"/>
<dbReference type="InterPro" id="IPR008011">
    <property type="entry name" value="Complex1_LYR_dom"/>
</dbReference>
<evidence type="ECO:0000259" key="2">
    <source>
        <dbReference type="Pfam" id="PF05347"/>
    </source>
</evidence>
<name>Q75AN5_EREGS</name>
<dbReference type="Proteomes" id="UP000000591">
    <property type="component" value="Chromosome IV"/>
</dbReference>
<dbReference type="CDD" id="cd20264">
    <property type="entry name" value="Complex1_LYR_LYRM4"/>
    <property type="match status" value="1"/>
</dbReference>
<dbReference type="AlphaFoldDB" id="Q75AN5"/>
<dbReference type="InterPro" id="IPR045297">
    <property type="entry name" value="Complex1_LYR_LYRM4"/>
</dbReference>
<dbReference type="GO" id="GO:1990221">
    <property type="term" value="C:L-cysteine desulfurase complex"/>
    <property type="evidence" value="ECO:0000318"/>
    <property type="project" value="GO_Central"/>
</dbReference>
<evidence type="ECO:0000256" key="1">
    <source>
        <dbReference type="ARBA" id="ARBA00009508"/>
    </source>
</evidence>
<sequence>MQVSINRSRAQRSLLLSATTTMAGPTRAGVLHLYREFVRSARQFNNYNFREYFMRHSRDTFRKHREASGEELQQLWERAQQEVGVLKRQSVISQMYTFDKLVVEQLRK</sequence>
<dbReference type="GO" id="GO:0016226">
    <property type="term" value="P:iron-sulfur cluster assembly"/>
    <property type="evidence" value="ECO:0000318"/>
    <property type="project" value="GO_Central"/>
</dbReference>
<dbReference type="Pfam" id="PF05347">
    <property type="entry name" value="Complex1_LYR"/>
    <property type="match status" value="1"/>
</dbReference>
<dbReference type="RefSeq" id="NP_983983.1">
    <property type="nucleotide sequence ID" value="NM_209336.1"/>
</dbReference>
<dbReference type="InParanoid" id="Q75AN5"/>
<reference evidence="4" key="2">
    <citation type="journal article" date="2013" name="G3 (Bethesda)">
        <title>Genomes of Ashbya fungi isolated from insects reveal four mating-type loci, numerous translocations, lack of transposons, and distinct gene duplications.</title>
        <authorList>
            <person name="Dietrich F.S."/>
            <person name="Voegeli S."/>
            <person name="Kuo S."/>
            <person name="Philippsen P."/>
        </authorList>
    </citation>
    <scope>GENOME REANNOTATION</scope>
    <source>
        <strain evidence="4">ATCC 10895 / CBS 109.51 / FGSC 9923 / NRRL Y-1056</strain>
    </source>
</reference>
<comment type="similarity">
    <text evidence="1">Belongs to the complex I LYR family.</text>
</comment>
<dbReference type="STRING" id="284811.Q75AN5"/>
<dbReference type="GeneID" id="4620126"/>
<evidence type="ECO:0000313" key="3">
    <source>
        <dbReference type="EMBL" id="AAS51807.1"/>
    </source>
</evidence>
<gene>
    <name evidence="3" type="ORF">AGOS_ADL113C</name>
</gene>
<dbReference type="PANTHER" id="PTHR13166:SF7">
    <property type="entry name" value="LYR MOTIF-CONTAINING PROTEIN 4"/>
    <property type="match status" value="1"/>
</dbReference>
<dbReference type="InterPro" id="IPR051522">
    <property type="entry name" value="ISC_assembly_LYR"/>
</dbReference>
<dbReference type="GO" id="GO:0005739">
    <property type="term" value="C:mitochondrion"/>
    <property type="evidence" value="ECO:0000318"/>
    <property type="project" value="GO_Central"/>
</dbReference>